<evidence type="ECO:0000313" key="2">
    <source>
        <dbReference type="EMBL" id="GIJ67507.1"/>
    </source>
</evidence>
<proteinExistence type="predicted"/>
<dbReference type="GO" id="GO:0008251">
    <property type="term" value="F:tRNA-specific adenosine deaminase activity"/>
    <property type="evidence" value="ECO:0007669"/>
    <property type="project" value="TreeGrafter"/>
</dbReference>
<comment type="caution">
    <text evidence="2">The sequence shown here is derived from an EMBL/GenBank/DDBJ whole genome shotgun (WGS) entry which is preliminary data.</text>
</comment>
<dbReference type="EMBL" id="BOPH01000027">
    <property type="protein sequence ID" value="GIJ67507.1"/>
    <property type="molecule type" value="Genomic_DNA"/>
</dbReference>
<dbReference type="AlphaFoldDB" id="A0A8J3ZR43"/>
<dbReference type="CDD" id="cd01285">
    <property type="entry name" value="nucleoside_deaminase"/>
    <property type="match status" value="1"/>
</dbReference>
<organism evidence="2 3">
    <name type="scientific">Virgisporangium ochraceum</name>
    <dbReference type="NCBI Taxonomy" id="65505"/>
    <lineage>
        <taxon>Bacteria</taxon>
        <taxon>Bacillati</taxon>
        <taxon>Actinomycetota</taxon>
        <taxon>Actinomycetes</taxon>
        <taxon>Micromonosporales</taxon>
        <taxon>Micromonosporaceae</taxon>
        <taxon>Virgisporangium</taxon>
    </lineage>
</organism>
<gene>
    <name evidence="2" type="ORF">Voc01_024240</name>
</gene>
<sequence length="168" mass="17837">MTIDLMGEALAVAEAALAAGELPIGAVLAVGDEIIARAHTSDVGSRRRLAHAEMLAMADADSLLGWDRRPAPLRLATTLEPCVMCLGAAMALRVDELTYGLEAPGDGAHAVLAGWRPGPGMEWYRLPSIAGGVRRTECRDLYRRWCGTAPADSGFRHFAEVMAGLPDV</sequence>
<dbReference type="Gene3D" id="3.40.140.10">
    <property type="entry name" value="Cytidine Deaminase, domain 2"/>
    <property type="match status" value="1"/>
</dbReference>
<name>A0A8J3ZR43_9ACTN</name>
<dbReference type="RefSeq" id="WP_203927470.1">
    <property type="nucleotide sequence ID" value="NZ_BOPH01000027.1"/>
</dbReference>
<dbReference type="SUPFAM" id="SSF53927">
    <property type="entry name" value="Cytidine deaminase-like"/>
    <property type="match status" value="1"/>
</dbReference>
<accession>A0A8J3ZR43</accession>
<dbReference type="PROSITE" id="PS51747">
    <property type="entry name" value="CYT_DCMP_DEAMINASES_2"/>
    <property type="match status" value="1"/>
</dbReference>
<dbReference type="Proteomes" id="UP000635606">
    <property type="component" value="Unassembled WGS sequence"/>
</dbReference>
<keyword evidence="3" id="KW-1185">Reference proteome</keyword>
<dbReference type="GO" id="GO:0002100">
    <property type="term" value="P:tRNA wobble adenosine to inosine editing"/>
    <property type="evidence" value="ECO:0007669"/>
    <property type="project" value="TreeGrafter"/>
</dbReference>
<dbReference type="Pfam" id="PF00383">
    <property type="entry name" value="dCMP_cyt_deam_1"/>
    <property type="match status" value="1"/>
</dbReference>
<dbReference type="PANTHER" id="PTHR11079:SF179">
    <property type="entry name" value="TRNA(ADENINE(34)) DEAMINASE, CHLOROPLASTIC"/>
    <property type="match status" value="1"/>
</dbReference>
<dbReference type="InterPro" id="IPR016193">
    <property type="entry name" value="Cytidine_deaminase-like"/>
</dbReference>
<dbReference type="PANTHER" id="PTHR11079">
    <property type="entry name" value="CYTOSINE DEAMINASE FAMILY MEMBER"/>
    <property type="match status" value="1"/>
</dbReference>
<evidence type="ECO:0000313" key="3">
    <source>
        <dbReference type="Proteomes" id="UP000635606"/>
    </source>
</evidence>
<dbReference type="InterPro" id="IPR002125">
    <property type="entry name" value="CMP_dCMP_dom"/>
</dbReference>
<evidence type="ECO:0000259" key="1">
    <source>
        <dbReference type="PROSITE" id="PS51747"/>
    </source>
</evidence>
<feature type="domain" description="CMP/dCMP-type deaminase" evidence="1">
    <location>
        <begin position="1"/>
        <end position="134"/>
    </location>
</feature>
<protein>
    <recommendedName>
        <fullName evidence="1">CMP/dCMP-type deaminase domain-containing protein</fullName>
    </recommendedName>
</protein>
<reference evidence="2" key="1">
    <citation type="submission" date="2021-01" db="EMBL/GenBank/DDBJ databases">
        <title>Whole genome shotgun sequence of Virgisporangium ochraceum NBRC 16418.</title>
        <authorList>
            <person name="Komaki H."/>
            <person name="Tamura T."/>
        </authorList>
    </citation>
    <scope>NUCLEOTIDE SEQUENCE</scope>
    <source>
        <strain evidence="2">NBRC 16418</strain>
    </source>
</reference>